<dbReference type="InterPro" id="IPR009078">
    <property type="entry name" value="Ferritin-like_SF"/>
</dbReference>
<dbReference type="GO" id="GO:0008199">
    <property type="term" value="F:ferric iron binding"/>
    <property type="evidence" value="ECO:0007669"/>
    <property type="project" value="InterPro"/>
</dbReference>
<dbReference type="EMBL" id="CP046172">
    <property type="protein sequence ID" value="QIS08038.1"/>
    <property type="molecule type" value="Genomic_DNA"/>
</dbReference>
<dbReference type="Pfam" id="PF00210">
    <property type="entry name" value="Ferritin"/>
    <property type="match status" value="1"/>
</dbReference>
<dbReference type="KEGG" id="nah:F5544_00525"/>
<sequence length="182" mass="20436">MPETEVVQTFPALLRVQLRRGFTIAQQYLAAAVYFDSKRLPRLANHCYVRSERHRGHALRMVRHLLDRDLGVAVEGLDEIVSTFESPRAAIAFLLAAERVYTAEITALAASARTSADYLGERFVQWFMKDQVAEVSGMSRLLTVIDRAAGDLFDVEQFLARESRTAPPVDNMAPKMAGPQRN</sequence>
<dbReference type="SUPFAM" id="SSF47240">
    <property type="entry name" value="Ferritin-like"/>
    <property type="match status" value="1"/>
</dbReference>
<dbReference type="Proteomes" id="UP000503540">
    <property type="component" value="Chromosome"/>
</dbReference>
<proteinExistence type="predicted"/>
<organism evidence="2 3">
    <name type="scientific">Nocardia arthritidis</name>
    <dbReference type="NCBI Taxonomy" id="228602"/>
    <lineage>
        <taxon>Bacteria</taxon>
        <taxon>Bacillati</taxon>
        <taxon>Actinomycetota</taxon>
        <taxon>Actinomycetes</taxon>
        <taxon>Mycobacteriales</taxon>
        <taxon>Nocardiaceae</taxon>
        <taxon>Nocardia</taxon>
    </lineage>
</organism>
<evidence type="ECO:0000313" key="2">
    <source>
        <dbReference type="EMBL" id="QIS08038.1"/>
    </source>
</evidence>
<dbReference type="AlphaFoldDB" id="A0A6G9Y484"/>
<dbReference type="RefSeq" id="WP_167471355.1">
    <property type="nucleotide sequence ID" value="NZ_CP046172.1"/>
</dbReference>
<protein>
    <submittedName>
        <fullName evidence="2">Ferritin</fullName>
    </submittedName>
</protein>
<accession>A0A6G9Y484</accession>
<reference evidence="2 3" key="1">
    <citation type="journal article" date="2019" name="ACS Chem. Biol.">
        <title>Identification and Mobilization of a Cryptic Antibiotic Biosynthesis Gene Locus from a Human-Pathogenic Nocardia Isolate.</title>
        <authorList>
            <person name="Herisse M."/>
            <person name="Ishida K."/>
            <person name="Porter J.L."/>
            <person name="Howden B."/>
            <person name="Hertweck C."/>
            <person name="Stinear T.P."/>
            <person name="Pidot S.J."/>
        </authorList>
    </citation>
    <scope>NUCLEOTIDE SEQUENCE [LARGE SCALE GENOMIC DNA]</scope>
    <source>
        <strain evidence="2 3">AUSMDU00012717</strain>
    </source>
</reference>
<feature type="domain" description="Ferritin-like diiron" evidence="1">
    <location>
        <begin position="4"/>
        <end position="149"/>
    </location>
</feature>
<dbReference type="Gene3D" id="1.20.1260.10">
    <property type="match status" value="1"/>
</dbReference>
<dbReference type="InterPro" id="IPR009040">
    <property type="entry name" value="Ferritin-like_diiron"/>
</dbReference>
<keyword evidence="3" id="KW-1185">Reference proteome</keyword>
<dbReference type="PROSITE" id="PS50905">
    <property type="entry name" value="FERRITIN_LIKE"/>
    <property type="match status" value="1"/>
</dbReference>
<name>A0A6G9Y484_9NOCA</name>
<evidence type="ECO:0000259" key="1">
    <source>
        <dbReference type="PROSITE" id="PS50905"/>
    </source>
</evidence>
<dbReference type="InterPro" id="IPR008331">
    <property type="entry name" value="Ferritin_DPS_dom"/>
</dbReference>
<gene>
    <name evidence="2" type="ORF">F5544_00525</name>
</gene>
<dbReference type="InterPro" id="IPR012347">
    <property type="entry name" value="Ferritin-like"/>
</dbReference>
<evidence type="ECO:0000313" key="3">
    <source>
        <dbReference type="Proteomes" id="UP000503540"/>
    </source>
</evidence>